<feature type="domain" description="NTF2-like N-terminal transpeptidase" evidence="3">
    <location>
        <begin position="50"/>
        <end position="160"/>
    </location>
</feature>
<dbReference type="GO" id="GO:0005886">
    <property type="term" value="C:plasma membrane"/>
    <property type="evidence" value="ECO:0007669"/>
    <property type="project" value="TreeGrafter"/>
</dbReference>
<dbReference type="GO" id="GO:0071555">
    <property type="term" value="P:cell wall organization"/>
    <property type="evidence" value="ECO:0007669"/>
    <property type="project" value="TreeGrafter"/>
</dbReference>
<dbReference type="RefSeq" id="WP_218860807.1">
    <property type="nucleotide sequence ID" value="NZ_JACBZR010000001.1"/>
</dbReference>
<dbReference type="Pfam" id="PF00905">
    <property type="entry name" value="Transpeptidase"/>
    <property type="match status" value="1"/>
</dbReference>
<protein>
    <recommendedName>
        <fullName evidence="6">Penicillin-binding protein</fullName>
    </recommendedName>
</protein>
<keyword evidence="1" id="KW-1133">Transmembrane helix</keyword>
<dbReference type="InterPro" id="IPR001460">
    <property type="entry name" value="PCN-bd_Tpept"/>
</dbReference>
<dbReference type="SUPFAM" id="SSF56601">
    <property type="entry name" value="beta-lactamase/transpeptidase-like"/>
    <property type="match status" value="1"/>
</dbReference>
<gene>
    <name evidence="4" type="ORF">BJ988_002472</name>
</gene>
<dbReference type="PANTHER" id="PTHR30627">
    <property type="entry name" value="PEPTIDOGLYCAN D,D-TRANSPEPTIDASE"/>
    <property type="match status" value="1"/>
</dbReference>
<dbReference type="GO" id="GO:0008658">
    <property type="term" value="F:penicillin binding"/>
    <property type="evidence" value="ECO:0007669"/>
    <property type="project" value="InterPro"/>
</dbReference>
<sequence length="396" mass="41005">MTRRADTAIICGGLALLVLMGAGWFFVFRDTTNTYDPDERSSEPPSAAAATKAAQAFLDGWARDEPAEAGALTDAPDSATATLQSYADDLGLTKIAFKGLAVRRSSSAGGTTTVDFDVVANVNDGRWAYRSALGVVQDEDGYTAVRWDHTVLHPELTTGQSLVAGELTDEFMTVRPTTADGRKGLQDFPSLGDIAGSIRDNADGDGGRPGHGVAIVDSAGAQVKTLAVLASSKAPAIRTTIDARLQAAAEKALKNPVLGGKPAGVVALDWRTGHILAIAYSGDSGNIAINAVKAPGSTLKIVSAAALFDLAGLHPGSAAPCPDSVLANGQTFGNDPGVSPDEGATIAEAFTVSCNTAFIKDGFNHLVNDGDASALHRGDRCVRHGIVVDRRRCRHA</sequence>
<evidence type="ECO:0000256" key="1">
    <source>
        <dbReference type="SAM" id="Phobius"/>
    </source>
</evidence>
<dbReference type="Pfam" id="PF05223">
    <property type="entry name" value="MecA_N"/>
    <property type="match status" value="1"/>
</dbReference>
<dbReference type="Gene3D" id="3.40.710.10">
    <property type="entry name" value="DD-peptidase/beta-lactamase superfamily"/>
    <property type="match status" value="1"/>
</dbReference>
<dbReference type="InterPro" id="IPR050515">
    <property type="entry name" value="Beta-lactam/transpept"/>
</dbReference>
<dbReference type="GO" id="GO:0046677">
    <property type="term" value="P:response to antibiotic"/>
    <property type="evidence" value="ECO:0007669"/>
    <property type="project" value="InterPro"/>
</dbReference>
<organism evidence="4 5">
    <name type="scientific">Nocardioides panzhihuensis</name>
    <dbReference type="NCBI Taxonomy" id="860243"/>
    <lineage>
        <taxon>Bacteria</taxon>
        <taxon>Bacillati</taxon>
        <taxon>Actinomycetota</taxon>
        <taxon>Actinomycetes</taxon>
        <taxon>Propionibacteriales</taxon>
        <taxon>Nocardioidaceae</taxon>
        <taxon>Nocardioides</taxon>
    </lineage>
</organism>
<proteinExistence type="predicted"/>
<dbReference type="AlphaFoldDB" id="A0A7Z0IS96"/>
<evidence type="ECO:0000259" key="2">
    <source>
        <dbReference type="Pfam" id="PF00905"/>
    </source>
</evidence>
<evidence type="ECO:0000259" key="3">
    <source>
        <dbReference type="Pfam" id="PF05223"/>
    </source>
</evidence>
<dbReference type="InterPro" id="IPR012338">
    <property type="entry name" value="Beta-lactam/transpept-like"/>
</dbReference>
<evidence type="ECO:0000313" key="4">
    <source>
        <dbReference type="EMBL" id="NYI77824.1"/>
    </source>
</evidence>
<accession>A0A7Z0IS96</accession>
<dbReference type="GO" id="GO:0071972">
    <property type="term" value="F:peptidoglycan L,D-transpeptidase activity"/>
    <property type="evidence" value="ECO:0007669"/>
    <property type="project" value="TreeGrafter"/>
</dbReference>
<dbReference type="InterPro" id="IPR007887">
    <property type="entry name" value="MecA_N"/>
</dbReference>
<name>A0A7Z0IS96_9ACTN</name>
<reference evidence="4 5" key="1">
    <citation type="submission" date="2020-07" db="EMBL/GenBank/DDBJ databases">
        <title>Sequencing the genomes of 1000 actinobacteria strains.</title>
        <authorList>
            <person name="Klenk H.-P."/>
        </authorList>
    </citation>
    <scope>NUCLEOTIDE SEQUENCE [LARGE SCALE GENOMIC DNA]</scope>
    <source>
        <strain evidence="4 5">DSM 26487</strain>
    </source>
</reference>
<keyword evidence="1" id="KW-0472">Membrane</keyword>
<dbReference type="Proteomes" id="UP000564496">
    <property type="component" value="Unassembled WGS sequence"/>
</dbReference>
<keyword evidence="5" id="KW-1185">Reference proteome</keyword>
<feature type="transmembrane region" description="Helical" evidence="1">
    <location>
        <begin position="7"/>
        <end position="27"/>
    </location>
</feature>
<dbReference type="EMBL" id="JACBZR010000001">
    <property type="protein sequence ID" value="NYI77824.1"/>
    <property type="molecule type" value="Genomic_DNA"/>
</dbReference>
<dbReference type="PANTHER" id="PTHR30627:SF24">
    <property type="entry name" value="PENICILLIN-BINDING PROTEIN 4B"/>
    <property type="match status" value="1"/>
</dbReference>
<feature type="domain" description="Penicillin-binding protein transpeptidase" evidence="2">
    <location>
        <begin position="264"/>
        <end position="360"/>
    </location>
</feature>
<keyword evidence="1" id="KW-0812">Transmembrane</keyword>
<evidence type="ECO:0000313" key="5">
    <source>
        <dbReference type="Proteomes" id="UP000564496"/>
    </source>
</evidence>
<evidence type="ECO:0008006" key="6">
    <source>
        <dbReference type="Google" id="ProtNLM"/>
    </source>
</evidence>
<comment type="caution">
    <text evidence="4">The sequence shown here is derived from an EMBL/GenBank/DDBJ whole genome shotgun (WGS) entry which is preliminary data.</text>
</comment>